<dbReference type="PANTHER" id="PTHR23090:SF9">
    <property type="entry name" value="GLUTAMINE-DEPENDENT NAD(+) SYNTHETASE"/>
    <property type="match status" value="1"/>
</dbReference>
<dbReference type="PANTHER" id="PTHR23090">
    <property type="entry name" value="NH 3 /GLUTAMINE-DEPENDENT NAD + SYNTHETASE"/>
    <property type="match status" value="1"/>
</dbReference>
<dbReference type="KEGG" id="lak:106166373"/>
<dbReference type="GO" id="GO:0009435">
    <property type="term" value="P:NAD+ biosynthetic process"/>
    <property type="evidence" value="ECO:0007669"/>
    <property type="project" value="InterPro"/>
</dbReference>
<dbReference type="RefSeq" id="XP_013400363.1">
    <property type="nucleotide sequence ID" value="XM_013544909.1"/>
</dbReference>
<evidence type="ECO:0000256" key="3">
    <source>
        <dbReference type="ARBA" id="ARBA00030681"/>
    </source>
</evidence>
<dbReference type="Gene3D" id="3.60.110.10">
    <property type="entry name" value="Carbon-nitrogen hydrolase"/>
    <property type="match status" value="1"/>
</dbReference>
<dbReference type="GO" id="GO:0004359">
    <property type="term" value="F:glutaminase activity"/>
    <property type="evidence" value="ECO:0007669"/>
    <property type="project" value="InterPro"/>
</dbReference>
<sequence length="105" mass="11858">MGRKVIVATCSLNQWAMDFEGNMQRILQSIHEAKSKGATYRLGPELDIPGYGCQDHFLESDTFLHSFQVLAQLLKSPICQDIICDVGMPVKHKNVAYNCRVLFLN</sequence>
<name>A0A1S3IQL8_LINAN</name>
<dbReference type="OrthoDB" id="2020662at2759"/>
<evidence type="ECO:0000256" key="1">
    <source>
        <dbReference type="ARBA" id="ARBA00017309"/>
    </source>
</evidence>
<protein>
    <recommendedName>
        <fullName evidence="1">Glutamine-dependent NAD(+) synthetase</fullName>
    </recommendedName>
    <alternativeName>
        <fullName evidence="3">NAD(+) synthase [glutamine-hydrolyzing]</fullName>
    </alternativeName>
</protein>
<evidence type="ECO:0000313" key="6">
    <source>
        <dbReference type="RefSeq" id="XP_013400363.1"/>
    </source>
</evidence>
<dbReference type="AlphaFoldDB" id="A0A1S3IQL8"/>
<gene>
    <name evidence="6" type="primary">LOC106166373</name>
</gene>
<feature type="non-terminal residue" evidence="6">
    <location>
        <position position="105"/>
    </location>
</feature>
<dbReference type="PROSITE" id="PS50263">
    <property type="entry name" value="CN_HYDROLASE"/>
    <property type="match status" value="1"/>
</dbReference>
<keyword evidence="2" id="KW-0436">Ligase</keyword>
<dbReference type="STRING" id="7574.A0A1S3IQL8"/>
<dbReference type="InterPro" id="IPR036526">
    <property type="entry name" value="C-N_Hydrolase_sf"/>
</dbReference>
<dbReference type="SUPFAM" id="SSF56317">
    <property type="entry name" value="Carbon-nitrogen hydrolase"/>
    <property type="match status" value="1"/>
</dbReference>
<accession>A0A1S3IQL8</accession>
<evidence type="ECO:0000313" key="5">
    <source>
        <dbReference type="Proteomes" id="UP000085678"/>
    </source>
</evidence>
<proteinExistence type="predicted"/>
<dbReference type="GeneID" id="106166373"/>
<dbReference type="Proteomes" id="UP000085678">
    <property type="component" value="Unplaced"/>
</dbReference>
<dbReference type="GO" id="GO:0003952">
    <property type="term" value="F:NAD+ synthase (glutamine-hydrolyzing) activity"/>
    <property type="evidence" value="ECO:0007669"/>
    <property type="project" value="InterPro"/>
</dbReference>
<evidence type="ECO:0000256" key="2">
    <source>
        <dbReference type="ARBA" id="ARBA00022598"/>
    </source>
</evidence>
<reference evidence="6" key="1">
    <citation type="submission" date="2025-08" db="UniProtKB">
        <authorList>
            <consortium name="RefSeq"/>
        </authorList>
    </citation>
    <scope>IDENTIFICATION</scope>
    <source>
        <tissue evidence="6">Gonads</tissue>
    </source>
</reference>
<dbReference type="InParanoid" id="A0A1S3IQL8"/>
<evidence type="ECO:0000259" key="4">
    <source>
        <dbReference type="PROSITE" id="PS50263"/>
    </source>
</evidence>
<dbReference type="InterPro" id="IPR003010">
    <property type="entry name" value="C-N_Hydrolase"/>
</dbReference>
<keyword evidence="5" id="KW-1185">Reference proteome</keyword>
<dbReference type="Pfam" id="PF00795">
    <property type="entry name" value="CN_hydrolase"/>
    <property type="match status" value="1"/>
</dbReference>
<dbReference type="GO" id="GO:0005737">
    <property type="term" value="C:cytoplasm"/>
    <property type="evidence" value="ECO:0007669"/>
    <property type="project" value="InterPro"/>
</dbReference>
<organism evidence="5 6">
    <name type="scientific">Lingula anatina</name>
    <name type="common">Brachiopod</name>
    <name type="synonym">Lingula unguis</name>
    <dbReference type="NCBI Taxonomy" id="7574"/>
    <lineage>
        <taxon>Eukaryota</taxon>
        <taxon>Metazoa</taxon>
        <taxon>Spiralia</taxon>
        <taxon>Lophotrochozoa</taxon>
        <taxon>Brachiopoda</taxon>
        <taxon>Linguliformea</taxon>
        <taxon>Lingulata</taxon>
        <taxon>Lingulida</taxon>
        <taxon>Linguloidea</taxon>
        <taxon>Lingulidae</taxon>
        <taxon>Lingula</taxon>
    </lineage>
</organism>
<dbReference type="InterPro" id="IPR003694">
    <property type="entry name" value="NAD_synthase"/>
</dbReference>
<feature type="domain" description="CN hydrolase" evidence="4">
    <location>
        <begin position="5"/>
        <end position="105"/>
    </location>
</feature>